<dbReference type="EMBL" id="JBAWSV010000004">
    <property type="protein sequence ID" value="MEI4830427.1"/>
    <property type="molecule type" value="Genomic_DNA"/>
</dbReference>
<keyword evidence="2" id="KW-1185">Reference proteome</keyword>
<proteinExistence type="predicted"/>
<accession>A0ABU8FZ18</accession>
<name>A0ABU8FZ18_9BACI</name>
<sequence length="64" mass="7484">MNTLTIELPKETLEKLQLLQQAHKQKTGAVVTESTLIQSLISREFIQEITPFDLQKYVQQKEQR</sequence>
<evidence type="ECO:0000313" key="2">
    <source>
        <dbReference type="Proteomes" id="UP001367922"/>
    </source>
</evidence>
<protein>
    <submittedName>
        <fullName evidence="1">DUF3924 family protein</fullName>
    </submittedName>
</protein>
<gene>
    <name evidence="1" type="ORF">WAX78_13285</name>
</gene>
<dbReference type="Proteomes" id="UP001367922">
    <property type="component" value="Unassembled WGS sequence"/>
</dbReference>
<dbReference type="RefSeq" id="WP_098309458.1">
    <property type="nucleotide sequence ID" value="NZ_JBAWSV010000004.1"/>
</dbReference>
<evidence type="ECO:0000313" key="1">
    <source>
        <dbReference type="EMBL" id="MEI4830427.1"/>
    </source>
</evidence>
<reference evidence="1 2" key="1">
    <citation type="submission" date="2024-01" db="EMBL/GenBank/DDBJ databases">
        <title>Seven novel Bacillus-like species.</title>
        <authorList>
            <person name="Liu G."/>
        </authorList>
    </citation>
    <scope>NUCLEOTIDE SEQUENCE [LARGE SCALE GENOMIC DNA]</scope>
    <source>
        <strain evidence="1 2">FJAT-53711</strain>
    </source>
</reference>
<dbReference type="Pfam" id="PF13062">
    <property type="entry name" value="DUF3924"/>
    <property type="match status" value="1"/>
</dbReference>
<comment type="caution">
    <text evidence="1">The sequence shown here is derived from an EMBL/GenBank/DDBJ whole genome shotgun (WGS) entry which is preliminary data.</text>
</comment>
<organism evidence="1 2">
    <name type="scientific">Bacillus yunxiaonensis</name>
    <dbReference type="NCBI Taxonomy" id="3127665"/>
    <lineage>
        <taxon>Bacteria</taxon>
        <taxon>Bacillati</taxon>
        <taxon>Bacillota</taxon>
        <taxon>Bacilli</taxon>
        <taxon>Bacillales</taxon>
        <taxon>Bacillaceae</taxon>
        <taxon>Bacillus</taxon>
    </lineage>
</organism>
<dbReference type="InterPro" id="IPR025038">
    <property type="entry name" value="DUF3924"/>
</dbReference>